<sequence>MADKVKVAILDDYQHVAFTFADWTPIKDRLLIDVFDDTLHDEGALAQRLEPYTIICAMRERTRFTATLLDRLPNLKLIATTGMLNRGIDVAHAKTKGIIVSGTSSKGDSTLEHIWALILSTVRYIAHDHTSVVAGNPRWQSFVPLGLFAHTLGLVGAGRLGAATAKVIGKAFNMRVIAWSPHLTPERAQAAGVEYVETKEELFKQSDIVSVHMVLSDTTRGLINASDFEVMKPTAFFINTSRGPIVDEPALVNALKRRKIAGAGLDVYDIEPLPLDHPLRKLDNVTLTPHTGYVSDNTYQAFWSDTVDNIAAFLEGTPKRVLAIAGSPTVCLASARREKAGANVVRPLSKSQQEDSHQFASLTLDPEELHLSVKKTFGIDWDPSDVGKEFAEQVVFVGIYDGHGGQAVSLFLHQNLHGIFESVDVSQIQDVFAWTKEHGGYFRRYRGGVLQPWLKHPPSKQKMDLEARATLAFLEADRLCHEAKTCGATASVALLHSLDVPATPFFASQTVALTVAHVGDTRVLLCATDGGEVTRMTHDHHAEAPVEATRLRRWGGSGLVMDSFGETRWMGALANTRGIGDMEYKPYGVTAEPEVTTNLLNGPDWAYMVLVTDGISSVLSDAEIVDLARYGKTPKDSAKDILDFADEIGSDDNMTAMVVPLAGWGNIMGPDKTKELREYRRTEAMAAVYSRLGEAETNA</sequence>
<evidence type="ECO:0000256" key="7">
    <source>
        <dbReference type="RuleBase" id="RU003465"/>
    </source>
</evidence>
<keyword evidence="5" id="KW-0560">Oxidoreductase</keyword>
<dbReference type="GO" id="GO:0046872">
    <property type="term" value="F:metal ion binding"/>
    <property type="evidence" value="ECO:0007669"/>
    <property type="project" value="UniProtKB-KW"/>
</dbReference>
<evidence type="ECO:0000256" key="6">
    <source>
        <dbReference type="ARBA" id="ARBA00023027"/>
    </source>
</evidence>
<evidence type="ECO:0000256" key="4">
    <source>
        <dbReference type="ARBA" id="ARBA00022912"/>
    </source>
</evidence>
<proteinExistence type="inferred from homology"/>
<dbReference type="InterPro" id="IPR006140">
    <property type="entry name" value="D-isomer_DH_NAD-bd"/>
</dbReference>
<dbReference type="PANTHER" id="PTHR42789:SF1">
    <property type="entry name" value="D-ISOMER SPECIFIC 2-HYDROXYACID DEHYDROGENASE FAMILY PROTEIN (AFU_ORTHOLOGUE AFUA_6G10090)"/>
    <property type="match status" value="1"/>
</dbReference>
<dbReference type="Gene3D" id="3.60.40.10">
    <property type="entry name" value="PPM-type phosphatase domain"/>
    <property type="match status" value="1"/>
</dbReference>
<dbReference type="GO" id="GO:0016616">
    <property type="term" value="F:oxidoreductase activity, acting on the CH-OH group of donors, NAD or NADP as acceptor"/>
    <property type="evidence" value="ECO:0007669"/>
    <property type="project" value="InterPro"/>
</dbReference>
<evidence type="ECO:0000256" key="3">
    <source>
        <dbReference type="ARBA" id="ARBA00022801"/>
    </source>
</evidence>
<keyword evidence="4 7" id="KW-0904">Protein phosphatase</keyword>
<dbReference type="SMART" id="SM00332">
    <property type="entry name" value="PP2Cc"/>
    <property type="match status" value="1"/>
</dbReference>
<gene>
    <name evidence="9" type="ORF">A7U60_g6716</name>
</gene>
<evidence type="ECO:0000313" key="9">
    <source>
        <dbReference type="EMBL" id="OCB86128.1"/>
    </source>
</evidence>
<dbReference type="InterPro" id="IPR036457">
    <property type="entry name" value="PPM-type-like_dom_sf"/>
</dbReference>
<comment type="similarity">
    <text evidence="1">Belongs to the D-isomer specific 2-hydroxyacid dehydrogenase family.</text>
</comment>
<keyword evidence="2" id="KW-0479">Metal-binding</keyword>
<protein>
    <submittedName>
        <fullName evidence="9">Protein serine/threonine phosphatase 2C</fullName>
    </submittedName>
</protein>
<organism evidence="9 10">
    <name type="scientific">Sanghuangporus baumii</name>
    <name type="common">Phellinus baumii</name>
    <dbReference type="NCBI Taxonomy" id="108892"/>
    <lineage>
        <taxon>Eukaryota</taxon>
        <taxon>Fungi</taxon>
        <taxon>Dikarya</taxon>
        <taxon>Basidiomycota</taxon>
        <taxon>Agaricomycotina</taxon>
        <taxon>Agaricomycetes</taxon>
        <taxon>Hymenochaetales</taxon>
        <taxon>Hymenochaetaceae</taxon>
        <taxon>Sanghuangporus</taxon>
    </lineage>
</organism>
<dbReference type="PROSITE" id="PS01032">
    <property type="entry name" value="PPM_1"/>
    <property type="match status" value="1"/>
</dbReference>
<dbReference type="PANTHER" id="PTHR42789">
    <property type="entry name" value="D-ISOMER SPECIFIC 2-HYDROXYACID DEHYDROGENASE FAMILY PROTEIN (AFU_ORTHOLOGUE AFUA_6G10090)"/>
    <property type="match status" value="1"/>
</dbReference>
<dbReference type="Proteomes" id="UP000757232">
    <property type="component" value="Unassembled WGS sequence"/>
</dbReference>
<dbReference type="EMBL" id="LNZH02000204">
    <property type="protein sequence ID" value="OCB86128.1"/>
    <property type="molecule type" value="Genomic_DNA"/>
</dbReference>
<keyword evidence="10" id="KW-1185">Reference proteome</keyword>
<evidence type="ECO:0000313" key="10">
    <source>
        <dbReference type="Proteomes" id="UP000757232"/>
    </source>
</evidence>
<dbReference type="GO" id="GO:0051287">
    <property type="term" value="F:NAD binding"/>
    <property type="evidence" value="ECO:0007669"/>
    <property type="project" value="InterPro"/>
</dbReference>
<comment type="similarity">
    <text evidence="7">Belongs to the PP2C family.</text>
</comment>
<keyword evidence="6" id="KW-0520">NAD</keyword>
<reference evidence="9" key="1">
    <citation type="submission" date="2016-06" db="EMBL/GenBank/DDBJ databases">
        <title>Draft Genome sequence of the fungus Inonotus baumii.</title>
        <authorList>
            <person name="Zhu H."/>
            <person name="Lin W."/>
        </authorList>
    </citation>
    <scope>NUCLEOTIDE SEQUENCE</scope>
    <source>
        <strain evidence="9">821</strain>
    </source>
</reference>
<dbReference type="PROSITE" id="PS51746">
    <property type="entry name" value="PPM_2"/>
    <property type="match status" value="1"/>
</dbReference>
<dbReference type="Pfam" id="PF00481">
    <property type="entry name" value="PP2C"/>
    <property type="match status" value="1"/>
</dbReference>
<dbReference type="SUPFAM" id="SSF52283">
    <property type="entry name" value="Formate/glycerate dehydrogenase catalytic domain-like"/>
    <property type="match status" value="1"/>
</dbReference>
<dbReference type="SUPFAM" id="SSF81606">
    <property type="entry name" value="PP2C-like"/>
    <property type="match status" value="1"/>
</dbReference>
<evidence type="ECO:0000256" key="1">
    <source>
        <dbReference type="ARBA" id="ARBA00005854"/>
    </source>
</evidence>
<dbReference type="Pfam" id="PF00389">
    <property type="entry name" value="2-Hacid_dh"/>
    <property type="match status" value="1"/>
</dbReference>
<dbReference type="CDD" id="cd00143">
    <property type="entry name" value="PP2Cc"/>
    <property type="match status" value="1"/>
</dbReference>
<dbReference type="InterPro" id="IPR036291">
    <property type="entry name" value="NAD(P)-bd_dom_sf"/>
</dbReference>
<dbReference type="InterPro" id="IPR000222">
    <property type="entry name" value="PP2C_BS"/>
</dbReference>
<dbReference type="OrthoDB" id="416093at2759"/>
<dbReference type="InterPro" id="IPR029753">
    <property type="entry name" value="D-isomer_DH_CS"/>
</dbReference>
<dbReference type="InterPro" id="IPR006139">
    <property type="entry name" value="D-isomer_2_OHA_DH_cat_dom"/>
</dbReference>
<dbReference type="Gene3D" id="3.40.50.720">
    <property type="entry name" value="NAD(P)-binding Rossmann-like Domain"/>
    <property type="match status" value="2"/>
</dbReference>
<feature type="domain" description="PPM-type phosphatase" evidence="8">
    <location>
        <begin position="376"/>
        <end position="661"/>
    </location>
</feature>
<dbReference type="PROSITE" id="PS00671">
    <property type="entry name" value="D_2_HYDROXYACID_DH_3"/>
    <property type="match status" value="1"/>
</dbReference>
<dbReference type="GO" id="GO:0004721">
    <property type="term" value="F:phosphoprotein phosphatase activity"/>
    <property type="evidence" value="ECO:0007669"/>
    <property type="project" value="UniProtKB-KW"/>
</dbReference>
<evidence type="ECO:0000256" key="2">
    <source>
        <dbReference type="ARBA" id="ARBA00022723"/>
    </source>
</evidence>
<dbReference type="SUPFAM" id="SSF51735">
    <property type="entry name" value="NAD(P)-binding Rossmann-fold domains"/>
    <property type="match status" value="1"/>
</dbReference>
<comment type="caution">
    <text evidence="9">The sequence shown here is derived from an EMBL/GenBank/DDBJ whole genome shotgun (WGS) entry which is preliminary data.</text>
</comment>
<dbReference type="Pfam" id="PF02826">
    <property type="entry name" value="2-Hacid_dh_C"/>
    <property type="match status" value="1"/>
</dbReference>
<dbReference type="AlphaFoldDB" id="A0A9Q5HUB0"/>
<accession>A0A9Q5HUB0</accession>
<name>A0A9Q5HUB0_SANBA</name>
<dbReference type="InterPro" id="IPR050857">
    <property type="entry name" value="D-2-hydroxyacid_DH"/>
</dbReference>
<keyword evidence="3 7" id="KW-0378">Hydrolase</keyword>
<evidence type="ECO:0000259" key="8">
    <source>
        <dbReference type="PROSITE" id="PS51746"/>
    </source>
</evidence>
<evidence type="ECO:0000256" key="5">
    <source>
        <dbReference type="ARBA" id="ARBA00023002"/>
    </source>
</evidence>
<dbReference type="CDD" id="cd12169">
    <property type="entry name" value="PGDH_like_1"/>
    <property type="match status" value="1"/>
</dbReference>
<dbReference type="InterPro" id="IPR001932">
    <property type="entry name" value="PPM-type_phosphatase-like_dom"/>
</dbReference>